<dbReference type="InterPro" id="IPR001206">
    <property type="entry name" value="Diacylglycerol_kinase_cat_dom"/>
</dbReference>
<dbReference type="GO" id="GO:0016020">
    <property type="term" value="C:membrane"/>
    <property type="evidence" value="ECO:0007669"/>
    <property type="project" value="TreeGrafter"/>
</dbReference>
<dbReference type="GO" id="GO:0046512">
    <property type="term" value="P:sphingosine biosynthetic process"/>
    <property type="evidence" value="ECO:0007669"/>
    <property type="project" value="TreeGrafter"/>
</dbReference>
<dbReference type="PANTHER" id="PTHR12358">
    <property type="entry name" value="SPHINGOSINE KINASE"/>
    <property type="match status" value="1"/>
</dbReference>
<sequence length="210" mass="23682">MDELFHYEAKKTKHLVRVEVTDEKITFLAVNAAAWVFEADIKDIVGCHLMKNVSLNDPYLRIFYYPFDDRRTRRRQIIVDLKPAGDKAYDDCLKIKLMILRASCGFPRDWSGKLTYLKALIDVVPLLSEANIGCDAVFTTGPNHARRLLKTMDLTVYRGIVVISGDGLLFEVINGLLEREDWETAIQVPLGIIPQGSGNGIARTLADAQK</sequence>
<reference evidence="2" key="1">
    <citation type="submission" date="2023-07" db="EMBL/GenBank/DDBJ databases">
        <title>Chromosome-level genome assembly of Artemia franciscana.</title>
        <authorList>
            <person name="Jo E."/>
        </authorList>
    </citation>
    <scope>NUCLEOTIDE SEQUENCE</scope>
    <source>
        <tissue evidence="2">Whole body</tissue>
    </source>
</reference>
<dbReference type="SUPFAM" id="SSF111331">
    <property type="entry name" value="NAD kinase/diacylglycerol kinase-like"/>
    <property type="match status" value="1"/>
</dbReference>
<keyword evidence="3" id="KW-1185">Reference proteome</keyword>
<evidence type="ECO:0000259" key="1">
    <source>
        <dbReference type="PROSITE" id="PS50146"/>
    </source>
</evidence>
<dbReference type="AlphaFoldDB" id="A0AA88HL82"/>
<protein>
    <recommendedName>
        <fullName evidence="1">DAGKc domain-containing protein</fullName>
    </recommendedName>
</protein>
<dbReference type="PANTHER" id="PTHR12358:SF112">
    <property type="entry name" value="LD11247P-RELATED"/>
    <property type="match status" value="1"/>
</dbReference>
<gene>
    <name evidence="2" type="ORF">QYM36_012241</name>
</gene>
<proteinExistence type="predicted"/>
<comment type="caution">
    <text evidence="2">The sequence shown here is derived from an EMBL/GenBank/DDBJ whole genome shotgun (WGS) entry which is preliminary data.</text>
</comment>
<accession>A0AA88HL82</accession>
<dbReference type="GO" id="GO:0001727">
    <property type="term" value="F:lipid kinase activity"/>
    <property type="evidence" value="ECO:0007669"/>
    <property type="project" value="TreeGrafter"/>
</dbReference>
<dbReference type="EMBL" id="JAVRJZ010000016">
    <property type="protein sequence ID" value="KAK2711003.1"/>
    <property type="molecule type" value="Genomic_DNA"/>
</dbReference>
<evidence type="ECO:0000313" key="2">
    <source>
        <dbReference type="EMBL" id="KAK2711003.1"/>
    </source>
</evidence>
<dbReference type="Pfam" id="PF00781">
    <property type="entry name" value="DAGK_cat"/>
    <property type="match status" value="1"/>
</dbReference>
<dbReference type="InterPro" id="IPR017438">
    <property type="entry name" value="ATP-NAD_kinase_N"/>
</dbReference>
<dbReference type="Proteomes" id="UP001187531">
    <property type="component" value="Unassembled WGS sequence"/>
</dbReference>
<dbReference type="PROSITE" id="PS50146">
    <property type="entry name" value="DAGK"/>
    <property type="match status" value="1"/>
</dbReference>
<evidence type="ECO:0000313" key="3">
    <source>
        <dbReference type="Proteomes" id="UP001187531"/>
    </source>
</evidence>
<dbReference type="GO" id="GO:0005737">
    <property type="term" value="C:cytoplasm"/>
    <property type="evidence" value="ECO:0007669"/>
    <property type="project" value="TreeGrafter"/>
</dbReference>
<feature type="domain" description="DAGKc" evidence="1">
    <location>
        <begin position="111"/>
        <end position="210"/>
    </location>
</feature>
<dbReference type="InterPro" id="IPR016064">
    <property type="entry name" value="NAD/diacylglycerol_kinase_sf"/>
</dbReference>
<organism evidence="2 3">
    <name type="scientific">Artemia franciscana</name>
    <name type="common">Brine shrimp</name>
    <name type="synonym">Artemia sanfranciscana</name>
    <dbReference type="NCBI Taxonomy" id="6661"/>
    <lineage>
        <taxon>Eukaryota</taxon>
        <taxon>Metazoa</taxon>
        <taxon>Ecdysozoa</taxon>
        <taxon>Arthropoda</taxon>
        <taxon>Crustacea</taxon>
        <taxon>Branchiopoda</taxon>
        <taxon>Anostraca</taxon>
        <taxon>Artemiidae</taxon>
        <taxon>Artemia</taxon>
    </lineage>
</organism>
<dbReference type="InterPro" id="IPR050187">
    <property type="entry name" value="Lipid_Phosphate_FormReg"/>
</dbReference>
<dbReference type="Gene3D" id="3.40.50.10330">
    <property type="entry name" value="Probable inorganic polyphosphate/atp-NAD kinase, domain 1"/>
    <property type="match status" value="1"/>
</dbReference>
<name>A0AA88HL82_ARTSF</name>